<dbReference type="InterPro" id="IPR038570">
    <property type="entry name" value="HicA_sf"/>
</dbReference>
<name>A0A2H0RJ06_9BACT</name>
<keyword evidence="3" id="KW-0540">Nuclease</keyword>
<evidence type="ECO:0000256" key="6">
    <source>
        <dbReference type="ARBA" id="ARBA00022884"/>
    </source>
</evidence>
<evidence type="ECO:0000256" key="1">
    <source>
        <dbReference type="ARBA" id="ARBA00006620"/>
    </source>
</evidence>
<evidence type="ECO:0000256" key="7">
    <source>
        <dbReference type="ARBA" id="ARBA00023016"/>
    </source>
</evidence>
<dbReference type="InterPro" id="IPR012933">
    <property type="entry name" value="HicA_mRNA_interferase"/>
</dbReference>
<dbReference type="EMBL" id="PCYL01000040">
    <property type="protein sequence ID" value="PIR46541.1"/>
    <property type="molecule type" value="Genomic_DNA"/>
</dbReference>
<dbReference type="GO" id="GO:0003729">
    <property type="term" value="F:mRNA binding"/>
    <property type="evidence" value="ECO:0007669"/>
    <property type="project" value="InterPro"/>
</dbReference>
<dbReference type="GO" id="GO:0016787">
    <property type="term" value="F:hydrolase activity"/>
    <property type="evidence" value="ECO:0007669"/>
    <property type="project" value="UniProtKB-KW"/>
</dbReference>
<keyword evidence="5" id="KW-0378">Hydrolase</keyword>
<accession>A0A2H0RJ06</accession>
<evidence type="ECO:0000256" key="3">
    <source>
        <dbReference type="ARBA" id="ARBA00022722"/>
    </source>
</evidence>
<evidence type="ECO:0000256" key="5">
    <source>
        <dbReference type="ARBA" id="ARBA00022801"/>
    </source>
</evidence>
<keyword evidence="7" id="KW-0346">Stress response</keyword>
<reference evidence="8 9" key="1">
    <citation type="submission" date="2017-09" db="EMBL/GenBank/DDBJ databases">
        <title>Depth-based differentiation of microbial function through sediment-hosted aquifers and enrichment of novel symbionts in the deep terrestrial subsurface.</title>
        <authorList>
            <person name="Probst A.J."/>
            <person name="Ladd B."/>
            <person name="Jarett J.K."/>
            <person name="Geller-Mcgrath D.E."/>
            <person name="Sieber C.M."/>
            <person name="Emerson J.B."/>
            <person name="Anantharaman K."/>
            <person name="Thomas B.C."/>
            <person name="Malmstrom R."/>
            <person name="Stieglmeier M."/>
            <person name="Klingl A."/>
            <person name="Woyke T."/>
            <person name="Ryan C.M."/>
            <person name="Banfield J.F."/>
        </authorList>
    </citation>
    <scope>NUCLEOTIDE SEQUENCE [LARGE SCALE GENOMIC DNA]</scope>
    <source>
        <strain evidence="8">CG10_big_fil_rev_8_21_14_0_10_45_14</strain>
    </source>
</reference>
<protein>
    <recommendedName>
        <fullName evidence="10">Type II toxin-antitoxin system HicA family toxin</fullName>
    </recommendedName>
</protein>
<sequence length="75" mass="8623">MDQLPILSSARLVKTLSLFGYCVQRQTGSHMRLHAKGRRPVTVPNYKSIDRSLLKKILNQANIPQEEFMTKVLKK</sequence>
<proteinExistence type="inferred from homology"/>
<dbReference type="GO" id="GO:0004519">
    <property type="term" value="F:endonuclease activity"/>
    <property type="evidence" value="ECO:0007669"/>
    <property type="project" value="UniProtKB-KW"/>
</dbReference>
<dbReference type="SUPFAM" id="SSF54786">
    <property type="entry name" value="YcfA/nrd intein domain"/>
    <property type="match status" value="1"/>
</dbReference>
<keyword evidence="6" id="KW-0694">RNA-binding</keyword>
<evidence type="ECO:0000256" key="4">
    <source>
        <dbReference type="ARBA" id="ARBA00022759"/>
    </source>
</evidence>
<comment type="caution">
    <text evidence="8">The sequence shown here is derived from an EMBL/GenBank/DDBJ whole genome shotgun (WGS) entry which is preliminary data.</text>
</comment>
<dbReference type="Gene3D" id="3.30.920.30">
    <property type="entry name" value="Hypothetical protein"/>
    <property type="match status" value="1"/>
</dbReference>
<gene>
    <name evidence="8" type="ORF">COV07_03905</name>
</gene>
<dbReference type="Proteomes" id="UP000230833">
    <property type="component" value="Unassembled WGS sequence"/>
</dbReference>
<evidence type="ECO:0008006" key="10">
    <source>
        <dbReference type="Google" id="ProtNLM"/>
    </source>
</evidence>
<evidence type="ECO:0000313" key="8">
    <source>
        <dbReference type="EMBL" id="PIR46541.1"/>
    </source>
</evidence>
<keyword evidence="2" id="KW-1277">Toxin-antitoxin system</keyword>
<organism evidence="8 9">
    <name type="scientific">Candidatus Vogelbacteria bacterium CG10_big_fil_rev_8_21_14_0_10_45_14</name>
    <dbReference type="NCBI Taxonomy" id="1975042"/>
    <lineage>
        <taxon>Bacteria</taxon>
        <taxon>Candidatus Vogeliibacteriota</taxon>
    </lineage>
</organism>
<dbReference type="Pfam" id="PF07927">
    <property type="entry name" value="HicA_toxin"/>
    <property type="match status" value="1"/>
</dbReference>
<comment type="similarity">
    <text evidence="1">Belongs to the HicA mRNA interferase family.</text>
</comment>
<keyword evidence="4" id="KW-0255">Endonuclease</keyword>
<evidence type="ECO:0000313" key="9">
    <source>
        <dbReference type="Proteomes" id="UP000230833"/>
    </source>
</evidence>
<evidence type="ECO:0000256" key="2">
    <source>
        <dbReference type="ARBA" id="ARBA00022649"/>
    </source>
</evidence>
<dbReference type="AlphaFoldDB" id="A0A2H0RJ06"/>